<evidence type="ECO:0000256" key="2">
    <source>
        <dbReference type="ARBA" id="ARBA00022692"/>
    </source>
</evidence>
<reference evidence="6 7" key="1">
    <citation type="submission" date="2018-03" db="EMBL/GenBank/DDBJ databases">
        <title>Bacillus urumqiensis sp. nov., a moderately haloalkaliphilic bacterium isolated from a salt lake.</title>
        <authorList>
            <person name="Zhao B."/>
            <person name="Liao Z."/>
        </authorList>
    </citation>
    <scope>NUCLEOTIDE SEQUENCE [LARGE SCALE GENOMIC DNA]</scope>
    <source>
        <strain evidence="6 7">BZ-SZ-XJ18</strain>
    </source>
</reference>
<organism evidence="6 7">
    <name type="scientific">Alkalicoccus urumqiensis</name>
    <name type="common">Bacillus urumqiensis</name>
    <dbReference type="NCBI Taxonomy" id="1548213"/>
    <lineage>
        <taxon>Bacteria</taxon>
        <taxon>Bacillati</taxon>
        <taxon>Bacillota</taxon>
        <taxon>Bacilli</taxon>
        <taxon>Bacillales</taxon>
        <taxon>Bacillaceae</taxon>
        <taxon>Alkalicoccus</taxon>
    </lineage>
</organism>
<keyword evidence="3 5" id="KW-1133">Transmembrane helix</keyword>
<dbReference type="OrthoDB" id="2657448at2"/>
<evidence type="ECO:0008006" key="8">
    <source>
        <dbReference type="Google" id="ProtNLM"/>
    </source>
</evidence>
<evidence type="ECO:0000256" key="4">
    <source>
        <dbReference type="ARBA" id="ARBA00023136"/>
    </source>
</evidence>
<dbReference type="Proteomes" id="UP000243650">
    <property type="component" value="Unassembled WGS sequence"/>
</dbReference>
<dbReference type="EMBL" id="PVNS01000007">
    <property type="protein sequence ID" value="PRO65699.1"/>
    <property type="molecule type" value="Genomic_DNA"/>
</dbReference>
<evidence type="ECO:0000256" key="5">
    <source>
        <dbReference type="SAM" id="Phobius"/>
    </source>
</evidence>
<comment type="subcellular location">
    <subcellularLocation>
        <location evidence="1">Membrane</location>
        <topology evidence="1">Multi-pass membrane protein</topology>
    </subcellularLocation>
</comment>
<evidence type="ECO:0000256" key="1">
    <source>
        <dbReference type="ARBA" id="ARBA00004141"/>
    </source>
</evidence>
<keyword evidence="7" id="KW-1185">Reference proteome</keyword>
<feature type="transmembrane region" description="Helical" evidence="5">
    <location>
        <begin position="23"/>
        <end position="41"/>
    </location>
</feature>
<dbReference type="PANTHER" id="PTHR36460:SF1">
    <property type="entry name" value="UPF0132 DOMAIN PROTEIN (AFU_ORTHOLOGUE AFUA_3G10255)"/>
    <property type="match status" value="1"/>
</dbReference>
<dbReference type="Pfam" id="PF09685">
    <property type="entry name" value="MamF_MmsF"/>
    <property type="match status" value="1"/>
</dbReference>
<feature type="transmembrane region" description="Helical" evidence="5">
    <location>
        <begin position="53"/>
        <end position="73"/>
    </location>
</feature>
<dbReference type="InterPro" id="IPR019109">
    <property type="entry name" value="MamF_MmsF"/>
</dbReference>
<dbReference type="AlphaFoldDB" id="A0A2P6MHD4"/>
<comment type="caution">
    <text evidence="6">The sequence shown here is derived from an EMBL/GenBank/DDBJ whole genome shotgun (WGS) entry which is preliminary data.</text>
</comment>
<gene>
    <name evidence="6" type="ORF">C6I21_08930</name>
</gene>
<evidence type="ECO:0000313" key="7">
    <source>
        <dbReference type="Proteomes" id="UP000243650"/>
    </source>
</evidence>
<dbReference type="PANTHER" id="PTHR36460">
    <property type="entry name" value="UPF0132 DOMAIN PROTEIN (AFU_ORTHOLOGUE AFUA_3G10255)"/>
    <property type="match status" value="1"/>
</dbReference>
<sequence length="124" mass="13591">MEGCVVSEKQSPQTSSSGLSQNAAATLSYVLGFITGLIFLFMEKDNKFVRFHAMQSIVLSVAFLVLSTVLGFIPIIGWLLGALLSPVALIVWIVCMVKAYQGQWFEFPVAGPFSRDQVNKMSQP</sequence>
<dbReference type="GO" id="GO:0016020">
    <property type="term" value="C:membrane"/>
    <property type="evidence" value="ECO:0007669"/>
    <property type="project" value="UniProtKB-SubCell"/>
</dbReference>
<protein>
    <recommendedName>
        <fullName evidence="8">DUF4870 domain-containing protein</fullName>
    </recommendedName>
</protein>
<keyword evidence="2 5" id="KW-0812">Transmembrane</keyword>
<proteinExistence type="predicted"/>
<feature type="transmembrane region" description="Helical" evidence="5">
    <location>
        <begin position="79"/>
        <end position="97"/>
    </location>
</feature>
<evidence type="ECO:0000313" key="6">
    <source>
        <dbReference type="EMBL" id="PRO65699.1"/>
    </source>
</evidence>
<name>A0A2P6MHD4_ALKUR</name>
<keyword evidence="4 5" id="KW-0472">Membrane</keyword>
<evidence type="ECO:0000256" key="3">
    <source>
        <dbReference type="ARBA" id="ARBA00022989"/>
    </source>
</evidence>
<accession>A0A2P6MHD4</accession>